<name>A0A8S5LY56_9CAUD</name>
<proteinExistence type="predicted"/>
<reference evidence="1" key="1">
    <citation type="journal article" date="2021" name="Proc. Natl. Acad. Sci. U.S.A.">
        <title>A Catalog of Tens of Thousands of Viruses from Human Metagenomes Reveals Hidden Associations with Chronic Diseases.</title>
        <authorList>
            <person name="Tisza M.J."/>
            <person name="Buck C.B."/>
        </authorList>
    </citation>
    <scope>NUCLEOTIDE SEQUENCE</scope>
    <source>
        <strain evidence="1">CtA995</strain>
    </source>
</reference>
<dbReference type="EMBL" id="BK014769">
    <property type="protein sequence ID" value="DAD74973.1"/>
    <property type="molecule type" value="Genomic_DNA"/>
</dbReference>
<sequence length="37" mass="4302">MKKTNEYNFTKKLIIILSAAGQLDLRLLFYAEICIII</sequence>
<accession>A0A8S5LY56</accession>
<organism evidence="1">
    <name type="scientific">Siphoviridae sp. ctA995</name>
    <dbReference type="NCBI Taxonomy" id="2826180"/>
    <lineage>
        <taxon>Viruses</taxon>
        <taxon>Duplodnaviria</taxon>
        <taxon>Heunggongvirae</taxon>
        <taxon>Uroviricota</taxon>
        <taxon>Caudoviricetes</taxon>
    </lineage>
</organism>
<evidence type="ECO:0000313" key="1">
    <source>
        <dbReference type="EMBL" id="DAD74973.1"/>
    </source>
</evidence>
<protein>
    <submittedName>
        <fullName evidence="1">Uncharacterized protein</fullName>
    </submittedName>
</protein>